<evidence type="ECO:0000256" key="5">
    <source>
        <dbReference type="SAM" id="MobiDB-lite"/>
    </source>
</evidence>
<accession>A0A9Q9EIY3</accession>
<comment type="subcellular location">
    <subcellularLocation>
        <location evidence="1">Membrane</location>
        <topology evidence="1">Multi-pass membrane protein</topology>
    </subcellularLocation>
</comment>
<feature type="transmembrane region" description="Helical" evidence="6">
    <location>
        <begin position="118"/>
        <end position="136"/>
    </location>
</feature>
<dbReference type="InterPro" id="IPR011701">
    <property type="entry name" value="MFS"/>
</dbReference>
<dbReference type="AlphaFoldDB" id="A0A9Q9EIY3"/>
<evidence type="ECO:0000259" key="7">
    <source>
        <dbReference type="PROSITE" id="PS50850"/>
    </source>
</evidence>
<feature type="transmembrane region" description="Helical" evidence="6">
    <location>
        <begin position="177"/>
        <end position="200"/>
    </location>
</feature>
<evidence type="ECO:0000313" key="9">
    <source>
        <dbReference type="Proteomes" id="UP001056384"/>
    </source>
</evidence>
<keyword evidence="2 6" id="KW-0812">Transmembrane</keyword>
<dbReference type="Pfam" id="PF07690">
    <property type="entry name" value="MFS_1"/>
    <property type="match status" value="1"/>
</dbReference>
<dbReference type="PANTHER" id="PTHR23501:SF158">
    <property type="entry name" value="TRANSPORTER, PUTATIVE (AFU_ORTHOLOGUE AFUA_5G14490)-RELATED"/>
    <property type="match status" value="1"/>
</dbReference>
<proteinExistence type="predicted"/>
<evidence type="ECO:0000313" key="8">
    <source>
        <dbReference type="EMBL" id="USW53251.1"/>
    </source>
</evidence>
<feature type="compositionally biased region" description="Basic and acidic residues" evidence="5">
    <location>
        <begin position="20"/>
        <end position="37"/>
    </location>
</feature>
<reference evidence="8" key="1">
    <citation type="submission" date="2022-06" db="EMBL/GenBank/DDBJ databases">
        <title>Complete genome sequences of two strains of the flax pathogen Septoria linicola.</title>
        <authorList>
            <person name="Lapalu N."/>
            <person name="Simon A."/>
            <person name="Demenou B."/>
            <person name="Paumier D."/>
            <person name="Guillot M.-P."/>
            <person name="Gout L."/>
            <person name="Valade R."/>
        </authorList>
    </citation>
    <scope>NUCLEOTIDE SEQUENCE</scope>
    <source>
        <strain evidence="8">SE15195</strain>
    </source>
</reference>
<dbReference type="OrthoDB" id="10021397at2759"/>
<dbReference type="Gene3D" id="1.20.1720.10">
    <property type="entry name" value="Multidrug resistance protein D"/>
    <property type="match status" value="1"/>
</dbReference>
<dbReference type="GO" id="GO:0005886">
    <property type="term" value="C:plasma membrane"/>
    <property type="evidence" value="ECO:0007669"/>
    <property type="project" value="TreeGrafter"/>
</dbReference>
<feature type="transmembrane region" description="Helical" evidence="6">
    <location>
        <begin position="212"/>
        <end position="230"/>
    </location>
</feature>
<keyword evidence="3 6" id="KW-1133">Transmembrane helix</keyword>
<dbReference type="Proteomes" id="UP001056384">
    <property type="component" value="Chromosome 5"/>
</dbReference>
<evidence type="ECO:0000256" key="2">
    <source>
        <dbReference type="ARBA" id="ARBA00022692"/>
    </source>
</evidence>
<feature type="transmembrane region" description="Helical" evidence="6">
    <location>
        <begin position="142"/>
        <end position="165"/>
    </location>
</feature>
<keyword evidence="9" id="KW-1185">Reference proteome</keyword>
<dbReference type="InterPro" id="IPR036259">
    <property type="entry name" value="MFS_trans_sf"/>
</dbReference>
<evidence type="ECO:0000256" key="6">
    <source>
        <dbReference type="SAM" id="Phobius"/>
    </source>
</evidence>
<feature type="region of interest" description="Disordered" evidence="5">
    <location>
        <begin position="1"/>
        <end position="48"/>
    </location>
</feature>
<gene>
    <name evidence="8" type="ORF">Slin15195_G065700</name>
</gene>
<evidence type="ECO:0000256" key="4">
    <source>
        <dbReference type="ARBA" id="ARBA00023136"/>
    </source>
</evidence>
<dbReference type="EMBL" id="CP099422">
    <property type="protein sequence ID" value="USW53251.1"/>
    <property type="molecule type" value="Genomic_DNA"/>
</dbReference>
<name>A0A9Q9EIY3_9PEZI</name>
<dbReference type="PANTHER" id="PTHR23501">
    <property type="entry name" value="MAJOR FACILITATOR SUPERFAMILY"/>
    <property type="match status" value="1"/>
</dbReference>
<evidence type="ECO:0000256" key="3">
    <source>
        <dbReference type="ARBA" id="ARBA00022989"/>
    </source>
</evidence>
<dbReference type="GO" id="GO:0022857">
    <property type="term" value="F:transmembrane transporter activity"/>
    <property type="evidence" value="ECO:0007669"/>
    <property type="project" value="InterPro"/>
</dbReference>
<organism evidence="8 9">
    <name type="scientific">Septoria linicola</name>
    <dbReference type="NCBI Taxonomy" id="215465"/>
    <lineage>
        <taxon>Eukaryota</taxon>
        <taxon>Fungi</taxon>
        <taxon>Dikarya</taxon>
        <taxon>Ascomycota</taxon>
        <taxon>Pezizomycotina</taxon>
        <taxon>Dothideomycetes</taxon>
        <taxon>Dothideomycetidae</taxon>
        <taxon>Mycosphaerellales</taxon>
        <taxon>Mycosphaerellaceae</taxon>
        <taxon>Septoria</taxon>
    </lineage>
</organism>
<sequence>MDKHGTNLIDGGTGDPGPSEAHRTCSTHKPDEDRTLQTDDDASPQRSKMPLYPAMTTLHLTLSMAALDITSLATSIPTITAELNSAAGYSWIGGAFLIADAASGPIWAKASDIYGRKLAIRSALAFFAVASVIRALSTTMNMLIAARAIQGAGAGGMVSLVNITVSDSFGLSSGRALILGTLEAVWAVAGGAGPMIGGAVTENIGWRWNFWINRPIVGVAVLLVIIFLGVHNPRTPFWIGIAAVDWYGIEFTEHVDCVFGFHGAWACGRVLHQAQENEP</sequence>
<protein>
    <submittedName>
        <fullName evidence="8">Major facilitator superfamily, MFS transporter superfamily</fullName>
    </submittedName>
</protein>
<dbReference type="InterPro" id="IPR020846">
    <property type="entry name" value="MFS_dom"/>
</dbReference>
<feature type="domain" description="Major facilitator superfamily (MFS) profile" evidence="7">
    <location>
        <begin position="54"/>
        <end position="279"/>
    </location>
</feature>
<keyword evidence="4 6" id="KW-0472">Membrane</keyword>
<evidence type="ECO:0000256" key="1">
    <source>
        <dbReference type="ARBA" id="ARBA00004141"/>
    </source>
</evidence>
<feature type="transmembrane region" description="Helical" evidence="6">
    <location>
        <begin position="88"/>
        <end position="106"/>
    </location>
</feature>
<dbReference type="SUPFAM" id="SSF103473">
    <property type="entry name" value="MFS general substrate transporter"/>
    <property type="match status" value="1"/>
</dbReference>
<dbReference type="PROSITE" id="PS50850">
    <property type="entry name" value="MFS"/>
    <property type="match status" value="1"/>
</dbReference>